<dbReference type="OrthoDB" id="27483at2759"/>
<sequence>MTRETEGEEYDGEEEEMTLCLENLITPRGGTIRITMDVKQEDILAEEFYDGRSPDSEDEGEYTGNEGMNNTYRYHNSVMVLVRKDYDFSQQLTIGCKDVASLKTFFDLVRMDPTAADGMLLFILRGAIKKMTGKYGRSYSYTSYYHYASPARNIDSDKELLQLFFDIANYCRSTGRRTQLCGVLQEAMQDPDWSSSMDLVRVIAKQVSVDIDAGIDDAWNMFGKGFDKPTFECVNRTRLLVEKIGPALPRGIRHSFEEWTSARLTKNLGAINTYSAEDIPAIMNLIPSLPIENYFNNILPILSRPSCREALARVLTQIGEKAFANLNSRNQTGATNTWDDLLKPSYETILRYNGPKLKITKRDFDSATGSTSNFYRVSYHDTSYPVHSSYTISHYLLQFLAIIRRTVALGLHEAALDLVSTALPDLNDAEFAFETSIPPAGLIVFVEKLAAVLNKIYDRALESAIVRFMKMALQKAAEWLTKRRPKELQSWARAITPCLCAACIPLNDFLRSATRSSARFTSVLKVRSHLEQQVPHRQGYECVTERHGTPHTLIVYKASREYCRSYEQWQSDVTALRHRLS</sequence>
<keyword evidence="3" id="KW-1185">Reference proteome</keyword>
<accession>A0A6A6SWW4</accession>
<feature type="region of interest" description="Disordered" evidence="1">
    <location>
        <begin position="49"/>
        <end position="68"/>
    </location>
</feature>
<evidence type="ECO:0000256" key="1">
    <source>
        <dbReference type="SAM" id="MobiDB-lite"/>
    </source>
</evidence>
<proteinExistence type="predicted"/>
<evidence type="ECO:0000313" key="2">
    <source>
        <dbReference type="EMBL" id="KAF2651461.1"/>
    </source>
</evidence>
<evidence type="ECO:0000313" key="3">
    <source>
        <dbReference type="Proteomes" id="UP000799324"/>
    </source>
</evidence>
<dbReference type="AlphaFoldDB" id="A0A6A6SWW4"/>
<protein>
    <submittedName>
        <fullName evidence="2">Uncharacterized protein</fullName>
    </submittedName>
</protein>
<reference evidence="2" key="1">
    <citation type="journal article" date="2020" name="Stud. Mycol.">
        <title>101 Dothideomycetes genomes: a test case for predicting lifestyles and emergence of pathogens.</title>
        <authorList>
            <person name="Haridas S."/>
            <person name="Albert R."/>
            <person name="Binder M."/>
            <person name="Bloem J."/>
            <person name="Labutti K."/>
            <person name="Salamov A."/>
            <person name="Andreopoulos B."/>
            <person name="Baker S."/>
            <person name="Barry K."/>
            <person name="Bills G."/>
            <person name="Bluhm B."/>
            <person name="Cannon C."/>
            <person name="Castanera R."/>
            <person name="Culley D."/>
            <person name="Daum C."/>
            <person name="Ezra D."/>
            <person name="Gonzalez J."/>
            <person name="Henrissat B."/>
            <person name="Kuo A."/>
            <person name="Liang C."/>
            <person name="Lipzen A."/>
            <person name="Lutzoni F."/>
            <person name="Magnuson J."/>
            <person name="Mondo S."/>
            <person name="Nolan M."/>
            <person name="Ohm R."/>
            <person name="Pangilinan J."/>
            <person name="Park H.-J."/>
            <person name="Ramirez L."/>
            <person name="Alfaro M."/>
            <person name="Sun H."/>
            <person name="Tritt A."/>
            <person name="Yoshinaga Y."/>
            <person name="Zwiers L.-H."/>
            <person name="Turgeon B."/>
            <person name="Goodwin S."/>
            <person name="Spatafora J."/>
            <person name="Crous P."/>
            <person name="Grigoriev I."/>
        </authorList>
    </citation>
    <scope>NUCLEOTIDE SEQUENCE</scope>
    <source>
        <strain evidence="2">CBS 122681</strain>
    </source>
</reference>
<organism evidence="2 3">
    <name type="scientific">Lophiostoma macrostomum CBS 122681</name>
    <dbReference type="NCBI Taxonomy" id="1314788"/>
    <lineage>
        <taxon>Eukaryota</taxon>
        <taxon>Fungi</taxon>
        <taxon>Dikarya</taxon>
        <taxon>Ascomycota</taxon>
        <taxon>Pezizomycotina</taxon>
        <taxon>Dothideomycetes</taxon>
        <taxon>Pleosporomycetidae</taxon>
        <taxon>Pleosporales</taxon>
        <taxon>Lophiostomataceae</taxon>
        <taxon>Lophiostoma</taxon>
    </lineage>
</organism>
<dbReference type="Proteomes" id="UP000799324">
    <property type="component" value="Unassembled WGS sequence"/>
</dbReference>
<dbReference type="EMBL" id="MU004425">
    <property type="protein sequence ID" value="KAF2651461.1"/>
    <property type="molecule type" value="Genomic_DNA"/>
</dbReference>
<name>A0A6A6SWW4_9PLEO</name>
<gene>
    <name evidence="2" type="ORF">K491DRAFT_719812</name>
</gene>